<keyword evidence="1" id="KW-0732">Signal</keyword>
<dbReference type="OrthoDB" id="8685017at2"/>
<keyword evidence="3" id="KW-1185">Reference proteome</keyword>
<proteinExistence type="predicted"/>
<evidence type="ECO:0000313" key="3">
    <source>
        <dbReference type="Proteomes" id="UP000216020"/>
    </source>
</evidence>
<evidence type="ECO:0008006" key="4">
    <source>
        <dbReference type="Google" id="ProtNLM"/>
    </source>
</evidence>
<gene>
    <name evidence="2" type="ORF">CAL29_17600</name>
</gene>
<name>A0A261RYE9_9BORD</name>
<dbReference type="Proteomes" id="UP000216020">
    <property type="component" value="Unassembled WGS sequence"/>
</dbReference>
<sequence>MTQARLILASVLSAALLAGCASAPPAPVAPAELHLPRWVQVHISTPGQPDEDAMLAVQDEGQGATRWSLFDPLGMPRARQILQDGKWRNDGFMRPNGKASDMFSAILFAWTPEQSLAGAYAGSDWHSQPTPAGGRTRVLDQDCSPRWQVTWAAHAPDDTFSIRQPDGTVLAISPLKNTP</sequence>
<reference evidence="3" key="1">
    <citation type="submission" date="2017-05" db="EMBL/GenBank/DDBJ databases">
        <title>Complete and WGS of Bordetella genogroups.</title>
        <authorList>
            <person name="Spilker T."/>
            <person name="Lipuma J."/>
        </authorList>
    </citation>
    <scope>NUCLEOTIDE SEQUENCE [LARGE SCALE GENOMIC DNA]</scope>
    <source>
        <strain evidence="3">AU16122</strain>
    </source>
</reference>
<feature type="chain" id="PRO_5013192876" description="Lipoprotein" evidence="1">
    <location>
        <begin position="24"/>
        <end position="179"/>
    </location>
</feature>
<evidence type="ECO:0000313" key="2">
    <source>
        <dbReference type="EMBL" id="OZI29911.1"/>
    </source>
</evidence>
<protein>
    <recommendedName>
        <fullName evidence="4">Lipoprotein</fullName>
    </recommendedName>
</protein>
<accession>A0A261RYE9</accession>
<organism evidence="2 3">
    <name type="scientific">Bordetella genomosp. 10</name>
    <dbReference type="NCBI Taxonomy" id="1416804"/>
    <lineage>
        <taxon>Bacteria</taxon>
        <taxon>Pseudomonadati</taxon>
        <taxon>Pseudomonadota</taxon>
        <taxon>Betaproteobacteria</taxon>
        <taxon>Burkholderiales</taxon>
        <taxon>Alcaligenaceae</taxon>
        <taxon>Bordetella</taxon>
    </lineage>
</organism>
<feature type="signal peptide" evidence="1">
    <location>
        <begin position="1"/>
        <end position="23"/>
    </location>
</feature>
<dbReference type="RefSeq" id="WP_094854351.1">
    <property type="nucleotide sequence ID" value="NZ_NEVM01000005.1"/>
</dbReference>
<dbReference type="PROSITE" id="PS51257">
    <property type="entry name" value="PROKAR_LIPOPROTEIN"/>
    <property type="match status" value="1"/>
</dbReference>
<dbReference type="EMBL" id="NEVM01000005">
    <property type="protein sequence ID" value="OZI29911.1"/>
    <property type="molecule type" value="Genomic_DNA"/>
</dbReference>
<evidence type="ECO:0000256" key="1">
    <source>
        <dbReference type="SAM" id="SignalP"/>
    </source>
</evidence>
<dbReference type="AlphaFoldDB" id="A0A261RYE9"/>
<comment type="caution">
    <text evidence="2">The sequence shown here is derived from an EMBL/GenBank/DDBJ whole genome shotgun (WGS) entry which is preliminary data.</text>
</comment>